<accession>A0A1I8QB32</accession>
<name>A0A1I8QB32_STOCA</name>
<dbReference type="Proteomes" id="UP000095300">
    <property type="component" value="Unassembled WGS sequence"/>
</dbReference>
<feature type="region of interest" description="Disordered" evidence="1">
    <location>
        <begin position="69"/>
        <end position="101"/>
    </location>
</feature>
<dbReference type="KEGG" id="scac:106083130"/>
<proteinExistence type="predicted"/>
<evidence type="ECO:0000256" key="1">
    <source>
        <dbReference type="SAM" id="MobiDB-lite"/>
    </source>
</evidence>
<dbReference type="AlphaFoldDB" id="A0A1I8QB32"/>
<evidence type="ECO:0000313" key="2">
    <source>
        <dbReference type="EnsemblMetazoa" id="SCAU015484-PA"/>
    </source>
</evidence>
<dbReference type="VEuPathDB" id="VectorBase:SCAU015484"/>
<gene>
    <name evidence="2" type="primary">106083130</name>
</gene>
<evidence type="ECO:0000313" key="3">
    <source>
        <dbReference type="Proteomes" id="UP000095300"/>
    </source>
</evidence>
<reference evidence="2" key="1">
    <citation type="submission" date="2020-05" db="UniProtKB">
        <authorList>
            <consortium name="EnsemblMetazoa"/>
        </authorList>
    </citation>
    <scope>IDENTIFICATION</scope>
    <source>
        <strain evidence="2">USDA</strain>
    </source>
</reference>
<dbReference type="EnsemblMetazoa" id="SCAU015484-RA">
    <property type="protein sequence ID" value="SCAU015484-PA"/>
    <property type="gene ID" value="SCAU015484"/>
</dbReference>
<keyword evidence="3" id="KW-1185">Reference proteome</keyword>
<protein>
    <submittedName>
        <fullName evidence="2">Uncharacterized protein</fullName>
    </submittedName>
</protein>
<sequence>MQQLKAQKALTSTPVRTMAMTPTIDDGFKVPTITCDNVSPHTPYLGNAQRKGRSQFDCRSKLINNFDRSPICNDNKLQPKGTVENDDDSKTPSPHTPRGYVYIYEPMPSYRLKRLRHHLHAHKPPQYGD</sequence>
<organism evidence="2 3">
    <name type="scientific">Stomoxys calcitrans</name>
    <name type="common">Stable fly</name>
    <name type="synonym">Conops calcitrans</name>
    <dbReference type="NCBI Taxonomy" id="35570"/>
    <lineage>
        <taxon>Eukaryota</taxon>
        <taxon>Metazoa</taxon>
        <taxon>Ecdysozoa</taxon>
        <taxon>Arthropoda</taxon>
        <taxon>Hexapoda</taxon>
        <taxon>Insecta</taxon>
        <taxon>Pterygota</taxon>
        <taxon>Neoptera</taxon>
        <taxon>Endopterygota</taxon>
        <taxon>Diptera</taxon>
        <taxon>Brachycera</taxon>
        <taxon>Muscomorpha</taxon>
        <taxon>Muscoidea</taxon>
        <taxon>Muscidae</taxon>
        <taxon>Stomoxys</taxon>
    </lineage>
</organism>